<dbReference type="EMBL" id="KN716223">
    <property type="protein sequence ID" value="KJH49801.1"/>
    <property type="molecule type" value="Genomic_DNA"/>
</dbReference>
<keyword evidence="3" id="KW-1185">Reference proteome</keyword>
<dbReference type="Proteomes" id="UP000053766">
    <property type="component" value="Unassembled WGS sequence"/>
</dbReference>
<name>A0A0D8Y5G9_DICVI</name>
<sequence>MFPRMARCNRQRKQRTYFSISLKAISRNFDNTSPLYNVEETEITKAPELIKKPNMLNNLSTSSSTQWKSVTKPTDTSQPNLDSSATTVDLVGFMKHA</sequence>
<evidence type="ECO:0000313" key="2">
    <source>
        <dbReference type="EMBL" id="KJH49801.1"/>
    </source>
</evidence>
<accession>A0A0D8Y5G9</accession>
<evidence type="ECO:0000256" key="1">
    <source>
        <dbReference type="SAM" id="MobiDB-lite"/>
    </source>
</evidence>
<evidence type="ECO:0000313" key="3">
    <source>
        <dbReference type="Proteomes" id="UP000053766"/>
    </source>
</evidence>
<dbReference type="AlphaFoldDB" id="A0A0D8Y5G9"/>
<reference evidence="3" key="2">
    <citation type="journal article" date="2016" name="Sci. Rep.">
        <title>Dictyocaulus viviparus genome, variome and transcriptome elucidate lungworm biology and support future intervention.</title>
        <authorList>
            <person name="McNulty S.N."/>
            <person name="Strube C."/>
            <person name="Rosa B.A."/>
            <person name="Martin J.C."/>
            <person name="Tyagi R."/>
            <person name="Choi Y.J."/>
            <person name="Wang Q."/>
            <person name="Hallsworth Pepin K."/>
            <person name="Zhang X."/>
            <person name="Ozersky P."/>
            <person name="Wilson R.K."/>
            <person name="Sternberg P.W."/>
            <person name="Gasser R.B."/>
            <person name="Mitreva M."/>
        </authorList>
    </citation>
    <scope>NUCLEOTIDE SEQUENCE [LARGE SCALE GENOMIC DNA]</scope>
    <source>
        <strain evidence="3">HannoverDv2000</strain>
    </source>
</reference>
<organism evidence="2 3">
    <name type="scientific">Dictyocaulus viviparus</name>
    <name type="common">Bovine lungworm</name>
    <dbReference type="NCBI Taxonomy" id="29172"/>
    <lineage>
        <taxon>Eukaryota</taxon>
        <taxon>Metazoa</taxon>
        <taxon>Ecdysozoa</taxon>
        <taxon>Nematoda</taxon>
        <taxon>Chromadorea</taxon>
        <taxon>Rhabditida</taxon>
        <taxon>Rhabditina</taxon>
        <taxon>Rhabditomorpha</taxon>
        <taxon>Strongyloidea</taxon>
        <taxon>Metastrongylidae</taxon>
        <taxon>Dictyocaulus</taxon>
    </lineage>
</organism>
<feature type="region of interest" description="Disordered" evidence="1">
    <location>
        <begin position="55"/>
        <end position="83"/>
    </location>
</feature>
<proteinExistence type="predicted"/>
<reference evidence="2 3" key="1">
    <citation type="submission" date="2013-11" db="EMBL/GenBank/DDBJ databases">
        <title>Draft genome of the bovine lungworm Dictyocaulus viviparus.</title>
        <authorList>
            <person name="Mitreva M."/>
        </authorList>
    </citation>
    <scope>NUCLEOTIDE SEQUENCE [LARGE SCALE GENOMIC DNA]</scope>
    <source>
        <strain evidence="2 3">HannoverDv2000</strain>
    </source>
</reference>
<protein>
    <submittedName>
        <fullName evidence="2">Uncharacterized protein</fullName>
    </submittedName>
</protein>
<feature type="compositionally biased region" description="Low complexity" evidence="1">
    <location>
        <begin position="56"/>
        <end position="65"/>
    </location>
</feature>
<feature type="compositionally biased region" description="Polar residues" evidence="1">
    <location>
        <begin position="66"/>
        <end position="83"/>
    </location>
</feature>
<gene>
    <name evidence="2" type="ORF">DICVIV_04054</name>
</gene>